<proteinExistence type="predicted"/>
<gene>
    <name evidence="1" type="ORF">SAMN05444274_11316</name>
</gene>
<evidence type="ECO:0000313" key="1">
    <source>
        <dbReference type="EMBL" id="SHF91897.1"/>
    </source>
</evidence>
<dbReference type="Proteomes" id="UP000184164">
    <property type="component" value="Unassembled WGS sequence"/>
</dbReference>
<dbReference type="EMBL" id="FQUM01000013">
    <property type="protein sequence ID" value="SHF91897.1"/>
    <property type="molecule type" value="Genomic_DNA"/>
</dbReference>
<keyword evidence="2" id="KW-1185">Reference proteome</keyword>
<organism evidence="1 2">
    <name type="scientific">Mariniphaga anaerophila</name>
    <dbReference type="NCBI Taxonomy" id="1484053"/>
    <lineage>
        <taxon>Bacteria</taxon>
        <taxon>Pseudomonadati</taxon>
        <taxon>Bacteroidota</taxon>
        <taxon>Bacteroidia</taxon>
        <taxon>Marinilabiliales</taxon>
        <taxon>Prolixibacteraceae</taxon>
        <taxon>Mariniphaga</taxon>
    </lineage>
</organism>
<reference evidence="1 2" key="1">
    <citation type="submission" date="2016-11" db="EMBL/GenBank/DDBJ databases">
        <authorList>
            <person name="Jaros S."/>
            <person name="Januszkiewicz K."/>
            <person name="Wedrychowicz H."/>
        </authorList>
    </citation>
    <scope>NUCLEOTIDE SEQUENCE [LARGE SCALE GENOMIC DNA]</scope>
    <source>
        <strain evidence="1 2">DSM 26910</strain>
    </source>
</reference>
<evidence type="ECO:0000313" key="2">
    <source>
        <dbReference type="Proteomes" id="UP000184164"/>
    </source>
</evidence>
<name>A0A1M5FJW0_9BACT</name>
<dbReference type="AlphaFoldDB" id="A0A1M5FJW0"/>
<accession>A0A1M5FJW0</accession>
<protein>
    <submittedName>
        <fullName evidence="1">Uncharacterized protein</fullName>
    </submittedName>
</protein>
<sequence>MIEITEEYIEFKNPERIECNTDFDTSGVCFFKSI</sequence>
<dbReference type="STRING" id="1484053.SAMN05444274_11316"/>